<dbReference type="Proteomes" id="UP000184188">
    <property type="component" value="Unassembled WGS sequence"/>
</dbReference>
<dbReference type="EMBL" id="KV878342">
    <property type="protein sequence ID" value="OJJ46516.1"/>
    <property type="molecule type" value="Genomic_DNA"/>
</dbReference>
<gene>
    <name evidence="2" type="ORF">ASPZODRAFT_142330</name>
</gene>
<dbReference type="RefSeq" id="XP_022581026.1">
    <property type="nucleotide sequence ID" value="XM_022724841.1"/>
</dbReference>
<protein>
    <recommendedName>
        <fullName evidence="1">Peptidase S9 prolyl oligopeptidase catalytic domain-containing protein</fullName>
    </recommendedName>
</protein>
<dbReference type="OrthoDB" id="43744at2759"/>
<dbReference type="InterPro" id="IPR050585">
    <property type="entry name" value="Xaa-Pro_dipeptidyl-ppase/CocE"/>
</dbReference>
<evidence type="ECO:0000313" key="2">
    <source>
        <dbReference type="EMBL" id="OJJ46516.1"/>
    </source>
</evidence>
<evidence type="ECO:0000313" key="3">
    <source>
        <dbReference type="Proteomes" id="UP000184188"/>
    </source>
</evidence>
<evidence type="ECO:0000259" key="1">
    <source>
        <dbReference type="Pfam" id="PF00326"/>
    </source>
</evidence>
<dbReference type="GO" id="GO:0006508">
    <property type="term" value="P:proteolysis"/>
    <property type="evidence" value="ECO:0007669"/>
    <property type="project" value="InterPro"/>
</dbReference>
<dbReference type="GeneID" id="34611306"/>
<reference evidence="3" key="1">
    <citation type="journal article" date="2017" name="Genome Biol.">
        <title>Comparative genomics reveals high biological diversity and specific adaptations in the industrially and medically important fungal genus Aspergillus.</title>
        <authorList>
            <person name="de Vries R.P."/>
            <person name="Riley R."/>
            <person name="Wiebenga A."/>
            <person name="Aguilar-Osorio G."/>
            <person name="Amillis S."/>
            <person name="Uchima C.A."/>
            <person name="Anderluh G."/>
            <person name="Asadollahi M."/>
            <person name="Askin M."/>
            <person name="Barry K."/>
            <person name="Battaglia E."/>
            <person name="Bayram O."/>
            <person name="Benocci T."/>
            <person name="Braus-Stromeyer S.A."/>
            <person name="Caldana C."/>
            <person name="Canovas D."/>
            <person name="Cerqueira G.C."/>
            <person name="Chen F."/>
            <person name="Chen W."/>
            <person name="Choi C."/>
            <person name="Clum A."/>
            <person name="Dos Santos R.A."/>
            <person name="Damasio A.R."/>
            <person name="Diallinas G."/>
            <person name="Emri T."/>
            <person name="Fekete E."/>
            <person name="Flipphi M."/>
            <person name="Freyberg S."/>
            <person name="Gallo A."/>
            <person name="Gournas C."/>
            <person name="Habgood R."/>
            <person name="Hainaut M."/>
            <person name="Harispe M.L."/>
            <person name="Henrissat B."/>
            <person name="Hilden K.S."/>
            <person name="Hope R."/>
            <person name="Hossain A."/>
            <person name="Karabika E."/>
            <person name="Karaffa L."/>
            <person name="Karanyi Z."/>
            <person name="Krasevec N."/>
            <person name="Kuo A."/>
            <person name="Kusch H."/>
            <person name="LaButti K."/>
            <person name="Lagendijk E.L."/>
            <person name="Lapidus A."/>
            <person name="Levasseur A."/>
            <person name="Lindquist E."/>
            <person name="Lipzen A."/>
            <person name="Logrieco A.F."/>
            <person name="MacCabe A."/>
            <person name="Maekelae M.R."/>
            <person name="Malavazi I."/>
            <person name="Melin P."/>
            <person name="Meyer V."/>
            <person name="Mielnichuk N."/>
            <person name="Miskei M."/>
            <person name="Molnar A.P."/>
            <person name="Mule G."/>
            <person name="Ngan C.Y."/>
            <person name="Orejas M."/>
            <person name="Orosz E."/>
            <person name="Ouedraogo J.P."/>
            <person name="Overkamp K.M."/>
            <person name="Park H.-S."/>
            <person name="Perrone G."/>
            <person name="Piumi F."/>
            <person name="Punt P.J."/>
            <person name="Ram A.F."/>
            <person name="Ramon A."/>
            <person name="Rauscher S."/>
            <person name="Record E."/>
            <person name="Riano-Pachon D.M."/>
            <person name="Robert V."/>
            <person name="Roehrig J."/>
            <person name="Ruller R."/>
            <person name="Salamov A."/>
            <person name="Salih N.S."/>
            <person name="Samson R.A."/>
            <person name="Sandor E."/>
            <person name="Sanguinetti M."/>
            <person name="Schuetze T."/>
            <person name="Sepcic K."/>
            <person name="Shelest E."/>
            <person name="Sherlock G."/>
            <person name="Sophianopoulou V."/>
            <person name="Squina F.M."/>
            <person name="Sun H."/>
            <person name="Susca A."/>
            <person name="Todd R.B."/>
            <person name="Tsang A."/>
            <person name="Unkles S.E."/>
            <person name="van de Wiele N."/>
            <person name="van Rossen-Uffink D."/>
            <person name="Oliveira J.V."/>
            <person name="Vesth T.C."/>
            <person name="Visser J."/>
            <person name="Yu J.-H."/>
            <person name="Zhou M."/>
            <person name="Andersen M.R."/>
            <person name="Archer D.B."/>
            <person name="Baker S.E."/>
            <person name="Benoit I."/>
            <person name="Brakhage A.A."/>
            <person name="Braus G.H."/>
            <person name="Fischer R."/>
            <person name="Frisvad J.C."/>
            <person name="Goldman G.H."/>
            <person name="Houbraken J."/>
            <person name="Oakley B."/>
            <person name="Pocsi I."/>
            <person name="Scazzocchio C."/>
            <person name="Seiboth B."/>
            <person name="vanKuyk P.A."/>
            <person name="Wortman J."/>
            <person name="Dyer P.S."/>
            <person name="Grigoriev I.V."/>
        </authorList>
    </citation>
    <scope>NUCLEOTIDE SEQUENCE [LARGE SCALE GENOMIC DNA]</scope>
    <source>
        <strain evidence="3">CBS 506.65</strain>
    </source>
</reference>
<dbReference type="InterPro" id="IPR011042">
    <property type="entry name" value="6-blade_b-propeller_TolB-like"/>
</dbReference>
<dbReference type="VEuPathDB" id="FungiDB:ASPZODRAFT_142330"/>
<dbReference type="Gene3D" id="2.120.10.30">
    <property type="entry name" value="TolB, C-terminal domain"/>
    <property type="match status" value="1"/>
</dbReference>
<dbReference type="STRING" id="1073090.A0A1L9SHE8"/>
<dbReference type="PANTHER" id="PTHR43056">
    <property type="entry name" value="PEPTIDASE S9 PROLYL OLIGOPEPTIDASE"/>
    <property type="match status" value="1"/>
</dbReference>
<dbReference type="PANTHER" id="PTHR43056:SF5">
    <property type="entry name" value="PEPTIDASE S9 PROLYL OLIGOPEPTIDASE CATALYTIC DOMAIN-CONTAINING PROTEIN"/>
    <property type="match status" value="1"/>
</dbReference>
<organism evidence="2 3">
    <name type="scientific">Penicilliopsis zonata CBS 506.65</name>
    <dbReference type="NCBI Taxonomy" id="1073090"/>
    <lineage>
        <taxon>Eukaryota</taxon>
        <taxon>Fungi</taxon>
        <taxon>Dikarya</taxon>
        <taxon>Ascomycota</taxon>
        <taxon>Pezizomycotina</taxon>
        <taxon>Eurotiomycetes</taxon>
        <taxon>Eurotiomycetidae</taxon>
        <taxon>Eurotiales</taxon>
        <taxon>Aspergillaceae</taxon>
        <taxon>Penicilliopsis</taxon>
    </lineage>
</organism>
<dbReference type="InterPro" id="IPR029058">
    <property type="entry name" value="AB_hydrolase_fold"/>
</dbReference>
<dbReference type="SUPFAM" id="SSF82171">
    <property type="entry name" value="DPP6 N-terminal domain-like"/>
    <property type="match status" value="1"/>
</dbReference>
<dbReference type="Pfam" id="PF00326">
    <property type="entry name" value="Peptidase_S9"/>
    <property type="match status" value="1"/>
</dbReference>
<keyword evidence="3" id="KW-1185">Reference proteome</keyword>
<feature type="domain" description="Peptidase S9 prolyl oligopeptidase catalytic" evidence="1">
    <location>
        <begin position="447"/>
        <end position="653"/>
    </location>
</feature>
<dbReference type="AlphaFoldDB" id="A0A1L9SHE8"/>
<dbReference type="GO" id="GO:0008236">
    <property type="term" value="F:serine-type peptidase activity"/>
    <property type="evidence" value="ECO:0007669"/>
    <property type="project" value="InterPro"/>
</dbReference>
<proteinExistence type="predicted"/>
<dbReference type="InterPro" id="IPR001375">
    <property type="entry name" value="Peptidase_S9_cat"/>
</dbReference>
<accession>A0A1L9SHE8</accession>
<name>A0A1L9SHE8_9EURO</name>
<sequence length="658" mass="72094">MAQTAAYGSWASPITADMLTQMNVTLSDVAATSDGSIYVSEGRPFEGGRNCIVKYSEGVMEDALPKEYDARSRVHEYGGKGMTASATTGQIVFTDVKTSGLYLLDSATGSVDRLTAPSDTLRYVCTSVRASSKTGKIDWILAVEEDHTKPAPADVRNTVVAINVGTKQAVTLLQGADFYSYAHFSPDGTEVCWVQWNHPDMPWTGTLLWTARWADGGELSQARQVAGKAQSESITQPRYGPDGTLYFVGDRTGFWQLYRLPRGSSQPTPIPLKGLEEAEFAGPDWFMGNSTYTCLTSRQLVAAYVRNAQWSFILVDLDNDSYRELNVPITDQVQIAECPLSDTSVAVLASSSTSVHTLYTMTIGDTAVLKAIKKSSDLAVPETVYSIAQHISFPRVHGTYRQGECHAVFLPPHNPEYQAPQGTLPPVVVSLHGGPTSHSGPGLSLADQYWTTRGYAIVWVNYGGSSGYGRAYRDLLNARWGELDIADTASCISYMASSSRIDGTQVGICGGSAGGYGVLQALCDYPELIAGGASLYGIANLRTLCVDTHKFESHYAYNLLFPPETSEEDREKVFNDRSPCYHADRIRAPLLLLQGEDDNVVPLSQAQDMEKVMLENHREVKLVVFKGEGHGFRQAASKRRVLDEEEEWWKKNLLKTEV</sequence>
<dbReference type="SUPFAM" id="SSF53474">
    <property type="entry name" value="alpha/beta-Hydrolases"/>
    <property type="match status" value="1"/>
</dbReference>
<dbReference type="Gene3D" id="3.40.50.1820">
    <property type="entry name" value="alpha/beta hydrolase"/>
    <property type="match status" value="1"/>
</dbReference>